<dbReference type="AlphaFoldDB" id="A0A9E9LVP4"/>
<feature type="transmembrane region" description="Helical" evidence="5">
    <location>
        <begin position="398"/>
        <end position="418"/>
    </location>
</feature>
<dbReference type="Pfam" id="PF04932">
    <property type="entry name" value="Wzy_C"/>
    <property type="match status" value="1"/>
</dbReference>
<dbReference type="KEGG" id="ovb:NB640_02740"/>
<feature type="transmembrane region" description="Helical" evidence="5">
    <location>
        <begin position="12"/>
        <end position="32"/>
    </location>
</feature>
<feature type="transmembrane region" description="Helical" evidence="5">
    <location>
        <begin position="212"/>
        <end position="228"/>
    </location>
</feature>
<feature type="transmembrane region" description="Helical" evidence="5">
    <location>
        <begin position="95"/>
        <end position="115"/>
    </location>
</feature>
<protein>
    <submittedName>
        <fullName evidence="7">O-antigen ligase family protein</fullName>
    </submittedName>
</protein>
<dbReference type="PANTHER" id="PTHR37422">
    <property type="entry name" value="TEICHURONIC ACID BIOSYNTHESIS PROTEIN TUAE"/>
    <property type="match status" value="1"/>
</dbReference>
<dbReference type="InterPro" id="IPR051533">
    <property type="entry name" value="WaaL-like"/>
</dbReference>
<feature type="domain" description="O-antigen ligase-related" evidence="6">
    <location>
        <begin position="196"/>
        <end position="351"/>
    </location>
</feature>
<evidence type="ECO:0000313" key="8">
    <source>
        <dbReference type="Proteomes" id="UP001156215"/>
    </source>
</evidence>
<evidence type="ECO:0000313" key="7">
    <source>
        <dbReference type="EMBL" id="WAW10595.1"/>
    </source>
</evidence>
<dbReference type="InterPro" id="IPR007016">
    <property type="entry name" value="O-antigen_ligase-rel_domated"/>
</dbReference>
<dbReference type="Proteomes" id="UP001156215">
    <property type="component" value="Chromosome"/>
</dbReference>
<dbReference type="GO" id="GO:0016020">
    <property type="term" value="C:membrane"/>
    <property type="evidence" value="ECO:0007669"/>
    <property type="project" value="UniProtKB-SubCell"/>
</dbReference>
<feature type="transmembrane region" description="Helical" evidence="5">
    <location>
        <begin position="127"/>
        <end position="145"/>
    </location>
</feature>
<sequence>MDNFSRQEKSVVFYRWLFGITVILFPVVVFISKRANDAFFYLFLVLCLSAFFIYKNSRQQSFRSFFSDYWPLFLTMACPFVAEILNQLFVSGFRLAFFDFSLRFLLIPVLIYGLLSIPYKVLSRLRWGLVVGTLACSLLFFYMVYQKGGVRPNTEHFIQLRLINYANMTLLLGFLAFLSLGWKRMDNRVISVLKVIAFVAALAVSIVSLTRGGWLAFPFFIWIGARLFKIKRKNLLILCGIIALFFSSLFFFSSNIQSRFTTAIDDISQYEGGKNKDTSVGIRFQHYKAGIALFKKSPLFGVGRGKFREKMQGLASENIISEKAADAGSWHLHNEFMYQLGTGGILAALSVILFSLVPFCYFFRAVYSDDAELRTVACMGAAVSIALFVFGLTEGVFLPKQIVNFYVFILSILMALLIQRRRSLET</sequence>
<feature type="transmembrane region" description="Helical" evidence="5">
    <location>
        <begin position="69"/>
        <end position="89"/>
    </location>
</feature>
<keyword evidence="2 5" id="KW-0812">Transmembrane</keyword>
<comment type="subcellular location">
    <subcellularLocation>
        <location evidence="1">Membrane</location>
        <topology evidence="1">Multi-pass membrane protein</topology>
    </subcellularLocation>
</comment>
<keyword evidence="7" id="KW-0436">Ligase</keyword>
<feature type="transmembrane region" description="Helical" evidence="5">
    <location>
        <begin position="189"/>
        <end position="206"/>
    </location>
</feature>
<accession>A0A9E9LVP4</accession>
<dbReference type="EMBL" id="CP098242">
    <property type="protein sequence ID" value="WAW10595.1"/>
    <property type="molecule type" value="Genomic_DNA"/>
</dbReference>
<name>A0A9E9LVP4_9BURK</name>
<keyword evidence="4 5" id="KW-0472">Membrane</keyword>
<organism evidence="7 8">
    <name type="scientific">Oxalobacter vibrioformis</name>
    <dbReference type="NCBI Taxonomy" id="933080"/>
    <lineage>
        <taxon>Bacteria</taxon>
        <taxon>Pseudomonadati</taxon>
        <taxon>Pseudomonadota</taxon>
        <taxon>Betaproteobacteria</taxon>
        <taxon>Burkholderiales</taxon>
        <taxon>Oxalobacteraceae</taxon>
        <taxon>Oxalobacter</taxon>
    </lineage>
</organism>
<dbReference type="PANTHER" id="PTHR37422:SF17">
    <property type="entry name" value="O-ANTIGEN LIGASE"/>
    <property type="match status" value="1"/>
</dbReference>
<dbReference type="RefSeq" id="WP_269309621.1">
    <property type="nucleotide sequence ID" value="NZ_CP098242.1"/>
</dbReference>
<evidence type="ECO:0000256" key="2">
    <source>
        <dbReference type="ARBA" id="ARBA00022692"/>
    </source>
</evidence>
<evidence type="ECO:0000256" key="3">
    <source>
        <dbReference type="ARBA" id="ARBA00022989"/>
    </source>
</evidence>
<feature type="transmembrane region" description="Helical" evidence="5">
    <location>
        <begin position="336"/>
        <end position="363"/>
    </location>
</feature>
<feature type="transmembrane region" description="Helical" evidence="5">
    <location>
        <begin position="375"/>
        <end position="392"/>
    </location>
</feature>
<evidence type="ECO:0000256" key="1">
    <source>
        <dbReference type="ARBA" id="ARBA00004141"/>
    </source>
</evidence>
<evidence type="ECO:0000259" key="6">
    <source>
        <dbReference type="Pfam" id="PF04932"/>
    </source>
</evidence>
<keyword evidence="8" id="KW-1185">Reference proteome</keyword>
<evidence type="ECO:0000256" key="4">
    <source>
        <dbReference type="ARBA" id="ARBA00023136"/>
    </source>
</evidence>
<evidence type="ECO:0000256" key="5">
    <source>
        <dbReference type="SAM" id="Phobius"/>
    </source>
</evidence>
<reference evidence="7" key="1">
    <citation type="journal article" date="2022" name="Front. Microbiol.">
        <title>New perspectives on an old grouping: The genomic and phenotypic variability of Oxalobacter formigenes and the implications for calcium oxalate stone prevention.</title>
        <authorList>
            <person name="Chmiel J.A."/>
            <person name="Carr C."/>
            <person name="Stuivenberg G.A."/>
            <person name="Venema R."/>
            <person name="Chanyi R.M."/>
            <person name="Al K.F."/>
            <person name="Giguere D."/>
            <person name="Say H."/>
            <person name="Akouris P.P."/>
            <person name="Dominguez Romero S.A."/>
            <person name="Kwong A."/>
            <person name="Tai V."/>
            <person name="Koval S.F."/>
            <person name="Razvi H."/>
            <person name="Bjazevic J."/>
            <person name="Burton J.P."/>
        </authorList>
    </citation>
    <scope>NUCLEOTIDE SEQUENCE</scope>
    <source>
        <strain evidence="7">WoOx3</strain>
    </source>
</reference>
<proteinExistence type="predicted"/>
<dbReference type="GO" id="GO:0016874">
    <property type="term" value="F:ligase activity"/>
    <property type="evidence" value="ECO:0007669"/>
    <property type="project" value="UniProtKB-KW"/>
</dbReference>
<feature type="transmembrane region" description="Helical" evidence="5">
    <location>
        <begin position="38"/>
        <end position="57"/>
    </location>
</feature>
<feature type="transmembrane region" description="Helical" evidence="5">
    <location>
        <begin position="235"/>
        <end position="252"/>
    </location>
</feature>
<feature type="transmembrane region" description="Helical" evidence="5">
    <location>
        <begin position="165"/>
        <end position="182"/>
    </location>
</feature>
<keyword evidence="3 5" id="KW-1133">Transmembrane helix</keyword>
<gene>
    <name evidence="7" type="ORF">NB640_02740</name>
</gene>